<sequence length="158" mass="18275">MKSLLAQVDAMQRDWPQFQPTKGFGPQSVVWFGDIKGIDRKFQISIEYGLPLTGRTELYRRMPVVRVLRPSLVPNWDAEEESPLPHVYFELPDIRLSPLCLFDPKAREWDPSMLISRTTVGWTVRWLAAYEFWEMTGRWIGGGRHEEIGTEKGDSHAA</sequence>
<organism evidence="2 3">
    <name type="scientific">Aliiroseovarius crassostreae</name>
    <dbReference type="NCBI Taxonomy" id="154981"/>
    <lineage>
        <taxon>Bacteria</taxon>
        <taxon>Pseudomonadati</taxon>
        <taxon>Pseudomonadota</taxon>
        <taxon>Alphaproteobacteria</taxon>
        <taxon>Rhodobacterales</taxon>
        <taxon>Paracoccaceae</taxon>
        <taxon>Aliiroseovarius</taxon>
    </lineage>
</organism>
<dbReference type="Pfam" id="PF26395">
    <property type="entry name" value="E2-CBASS"/>
    <property type="match status" value="1"/>
</dbReference>
<evidence type="ECO:0000313" key="2">
    <source>
        <dbReference type="EMBL" id="KPN63433.1"/>
    </source>
</evidence>
<dbReference type="InterPro" id="IPR058588">
    <property type="entry name" value="E2-CBASS"/>
</dbReference>
<protein>
    <recommendedName>
        <fullName evidence="1">Type II CBASS E2 protein domain-containing protein</fullName>
    </recommendedName>
</protein>
<name>A0A0P7IHN9_9RHOB</name>
<evidence type="ECO:0000259" key="1">
    <source>
        <dbReference type="Pfam" id="PF26395"/>
    </source>
</evidence>
<comment type="caution">
    <text evidence="2">The sequence shown here is derived from an EMBL/GenBank/DDBJ whole genome shotgun (WGS) entry which is preliminary data.</text>
</comment>
<evidence type="ECO:0000313" key="3">
    <source>
        <dbReference type="Proteomes" id="UP000050471"/>
    </source>
</evidence>
<dbReference type="EMBL" id="LKBA01000006">
    <property type="protein sequence ID" value="KPN63433.1"/>
    <property type="molecule type" value="Genomic_DNA"/>
</dbReference>
<keyword evidence="3" id="KW-1185">Reference proteome</keyword>
<dbReference type="STRING" id="154981.AKJ29_12300"/>
<accession>A0A0P7IHN9</accession>
<dbReference type="AlphaFoldDB" id="A0A0P7IHN9"/>
<reference evidence="2 3" key="1">
    <citation type="submission" date="2015-09" db="EMBL/GenBank/DDBJ databases">
        <title>Draft genome sequence of Aliiroseovarius crassostreae CV919-312TSm, the causative agent of Roseovarius Oyster Disease (formerly Juvenile Oyster Disease).</title>
        <authorList>
            <person name="Kessner L."/>
            <person name="Spinard E."/>
            <person name="Nelson D."/>
        </authorList>
    </citation>
    <scope>NUCLEOTIDE SEQUENCE [LARGE SCALE GENOMIC DNA]</scope>
    <source>
        <strain evidence="2 3">CV919-312</strain>
    </source>
</reference>
<dbReference type="Proteomes" id="UP000050471">
    <property type="component" value="Unassembled WGS sequence"/>
</dbReference>
<feature type="domain" description="Type II CBASS E2 protein" evidence="1">
    <location>
        <begin position="7"/>
        <end position="145"/>
    </location>
</feature>
<proteinExistence type="predicted"/>
<gene>
    <name evidence="2" type="ORF">AKJ29_12300</name>
</gene>